<feature type="non-terminal residue" evidence="3">
    <location>
        <position position="1"/>
    </location>
</feature>
<name>T1CS86_9ZZZZ</name>
<dbReference type="Pfam" id="PF12172">
    <property type="entry name" value="zf-ChsH2"/>
    <property type="match status" value="1"/>
</dbReference>
<dbReference type="EMBL" id="AUZY01002483">
    <property type="protein sequence ID" value="EQD72160.1"/>
    <property type="molecule type" value="Genomic_DNA"/>
</dbReference>
<dbReference type="InterPro" id="IPR012340">
    <property type="entry name" value="NA-bd_OB-fold"/>
</dbReference>
<organism evidence="3">
    <name type="scientific">mine drainage metagenome</name>
    <dbReference type="NCBI Taxonomy" id="410659"/>
    <lineage>
        <taxon>unclassified sequences</taxon>
        <taxon>metagenomes</taxon>
        <taxon>ecological metagenomes</taxon>
    </lineage>
</organism>
<comment type="caution">
    <text evidence="3">The sequence shown here is derived from an EMBL/GenBank/DDBJ whole genome shotgun (WGS) entry which is preliminary data.</text>
</comment>
<protein>
    <submittedName>
        <fullName evidence="3">Hydroxymethylglutaryl-CoA synthase 1</fullName>
    </submittedName>
</protein>
<gene>
    <name evidence="3" type="ORF">B1B_03982</name>
</gene>
<reference evidence="3" key="1">
    <citation type="submission" date="2013-08" db="EMBL/GenBank/DDBJ databases">
        <authorList>
            <person name="Mendez C."/>
            <person name="Richter M."/>
            <person name="Ferrer M."/>
            <person name="Sanchez J."/>
        </authorList>
    </citation>
    <scope>NUCLEOTIDE SEQUENCE</scope>
</reference>
<evidence type="ECO:0000256" key="1">
    <source>
        <dbReference type="SAM" id="MobiDB-lite"/>
    </source>
</evidence>
<proteinExistence type="predicted"/>
<accession>T1CS86</accession>
<feature type="region of interest" description="Disordered" evidence="1">
    <location>
        <begin position="29"/>
        <end position="86"/>
    </location>
</feature>
<feature type="region of interest" description="Disordered" evidence="1">
    <location>
        <begin position="304"/>
        <end position="329"/>
    </location>
</feature>
<feature type="domain" description="ChsH2 rubredoxin-like zinc ribbon" evidence="2">
    <location>
        <begin position="179"/>
        <end position="204"/>
    </location>
</feature>
<sequence length="329" mass="34777">GPGPGLRLVSKTGAQLALGESEARRKALAAALQRGGPDWSGPWDALATSGEEGPAAWEDLGTTFPSPDPLPAAETSPAGEEGEDSALGPARALALLAHRTPAGANGMWVHARGHFVALRSFQAEVPLPLEGLPPERGDGSEVPREAFRGRRELEATLGVSQGAYVSASRYRETIPTRWRLEGDRCGACGHWTLPPRDGCASCGRVDQLTQGRLPRVGGLLEATTVIRPGAQPAELDTLGTGSPGGYVVGLVRLAPGVRWPVQVTDVEPPVPCPGRRVETVLRRIYYQDGSWRYGLKGRLLPGAAEPLEHPPLRGQATTAPPSRARRGLP</sequence>
<evidence type="ECO:0000313" key="3">
    <source>
        <dbReference type="EMBL" id="EQD72160.1"/>
    </source>
</evidence>
<dbReference type="InterPro" id="IPR022002">
    <property type="entry name" value="ChsH2_Znr"/>
</dbReference>
<dbReference type="SUPFAM" id="SSF50249">
    <property type="entry name" value="Nucleic acid-binding proteins"/>
    <property type="match status" value="1"/>
</dbReference>
<reference evidence="3" key="2">
    <citation type="journal article" date="2014" name="ISME J.">
        <title>Microbial stratification in low pH oxic and suboxic macroscopic growths along an acid mine drainage.</title>
        <authorList>
            <person name="Mendez-Garcia C."/>
            <person name="Mesa V."/>
            <person name="Sprenger R.R."/>
            <person name="Richter M."/>
            <person name="Diez M.S."/>
            <person name="Solano J."/>
            <person name="Bargiela R."/>
            <person name="Golyshina O.V."/>
            <person name="Manteca A."/>
            <person name="Ramos J.L."/>
            <person name="Gallego J.R."/>
            <person name="Llorente I."/>
            <person name="Martins Dos Santos V.A."/>
            <person name="Jensen O.N."/>
            <person name="Pelaez A.I."/>
            <person name="Sanchez J."/>
            <person name="Ferrer M."/>
        </authorList>
    </citation>
    <scope>NUCLEOTIDE SEQUENCE</scope>
</reference>
<feature type="non-terminal residue" evidence="3">
    <location>
        <position position="329"/>
    </location>
</feature>
<dbReference type="AlphaFoldDB" id="T1CS86"/>
<evidence type="ECO:0000259" key="2">
    <source>
        <dbReference type="Pfam" id="PF12172"/>
    </source>
</evidence>